<dbReference type="EMBL" id="CP041765">
    <property type="protein sequence ID" value="QDQ98229.1"/>
    <property type="molecule type" value="Genomic_DNA"/>
</dbReference>
<accession>A0A516X592</accession>
<reference evidence="1 2" key="2">
    <citation type="submission" date="2019-07" db="EMBL/GenBank/DDBJ databases">
        <authorList>
            <person name="Huang Y."/>
        </authorList>
    </citation>
    <scope>NUCLEOTIDE SEQUENCE [LARGE SCALE GENOMIC DNA]</scope>
    <source>
        <strain evidence="1 2">HY188</strain>
    </source>
</reference>
<dbReference type="KEGG" id="toy:FO059_14055"/>
<dbReference type="AlphaFoldDB" id="A0A516X592"/>
<keyword evidence="2" id="KW-1185">Reference proteome</keyword>
<reference evidence="1 2" key="1">
    <citation type="submission" date="2019-07" db="EMBL/GenBank/DDBJ databases">
        <title>Tomitella cavernea sp. nov., an actinomycete isolated from soil.</title>
        <authorList>
            <person name="Cheng J."/>
        </authorList>
    </citation>
    <scope>NUCLEOTIDE SEQUENCE [LARGE SCALE GENOMIC DNA]</scope>
    <source>
        <strain evidence="1 2">HY188</strain>
    </source>
</reference>
<dbReference type="RefSeq" id="WP_143909636.1">
    <property type="nucleotide sequence ID" value="NZ_CP041765.1"/>
</dbReference>
<name>A0A516X592_9ACTN</name>
<gene>
    <name evidence="1" type="ORF">FO059_14055</name>
</gene>
<evidence type="ECO:0000313" key="2">
    <source>
        <dbReference type="Proteomes" id="UP000317344"/>
    </source>
</evidence>
<evidence type="ECO:0000313" key="1">
    <source>
        <dbReference type="EMBL" id="QDQ98229.1"/>
    </source>
</evidence>
<sequence length="200" mass="22357">MTTEHDLSGIGPEDWPADWQPVTSDGLLVEPCGCILQIDADDFDVSPDSFCSDECEAAFWHADELERRRREFDTLVFGSLMADLEHFRPVADILVAPLTAAPRSREVHEAATEEMRVFLRHLLDTVGCAPWFPWLAEQADQQGDLRLPWPFFVDAALERNDYAAELRPHGLDLVDNVSADPETYVSALLSAFLASRTAPS</sequence>
<organism evidence="1 2">
    <name type="scientific">Tomitella fengzijianii</name>
    <dbReference type="NCBI Taxonomy" id="2597660"/>
    <lineage>
        <taxon>Bacteria</taxon>
        <taxon>Bacillati</taxon>
        <taxon>Actinomycetota</taxon>
        <taxon>Actinomycetes</taxon>
        <taxon>Mycobacteriales</taxon>
        <taxon>Tomitella</taxon>
    </lineage>
</organism>
<protein>
    <submittedName>
        <fullName evidence="1">Uncharacterized protein</fullName>
    </submittedName>
</protein>
<proteinExistence type="predicted"/>
<dbReference type="Proteomes" id="UP000317344">
    <property type="component" value="Chromosome"/>
</dbReference>